<proteinExistence type="predicted"/>
<gene>
    <name evidence="1" type="ORF">AB675_12035</name>
</gene>
<dbReference type="VEuPathDB" id="FungiDB:AB675_12035"/>
<evidence type="ECO:0000313" key="2">
    <source>
        <dbReference type="Proteomes" id="UP000038010"/>
    </source>
</evidence>
<comment type="caution">
    <text evidence="1">The sequence shown here is derived from an EMBL/GenBank/DDBJ whole genome shotgun (WGS) entry which is preliminary data.</text>
</comment>
<dbReference type="RefSeq" id="XP_017998241.1">
    <property type="nucleotide sequence ID" value="XM_018140933.1"/>
</dbReference>
<organism evidence="1 2">
    <name type="scientific">Cyphellophora attinorum</name>
    <dbReference type="NCBI Taxonomy" id="1664694"/>
    <lineage>
        <taxon>Eukaryota</taxon>
        <taxon>Fungi</taxon>
        <taxon>Dikarya</taxon>
        <taxon>Ascomycota</taxon>
        <taxon>Pezizomycotina</taxon>
        <taxon>Eurotiomycetes</taxon>
        <taxon>Chaetothyriomycetidae</taxon>
        <taxon>Chaetothyriales</taxon>
        <taxon>Cyphellophoraceae</taxon>
        <taxon>Cyphellophora</taxon>
    </lineage>
</organism>
<evidence type="ECO:0008006" key="3">
    <source>
        <dbReference type="Google" id="ProtNLM"/>
    </source>
</evidence>
<dbReference type="Proteomes" id="UP000038010">
    <property type="component" value="Unassembled WGS sequence"/>
</dbReference>
<dbReference type="GeneID" id="28732814"/>
<reference evidence="1 2" key="1">
    <citation type="submission" date="2015-06" db="EMBL/GenBank/DDBJ databases">
        <title>Draft genome of the ant-associated black yeast Phialophora attae CBS 131958.</title>
        <authorList>
            <person name="Moreno L.F."/>
            <person name="Stielow B.J."/>
            <person name="de Hoog S."/>
            <person name="Vicente V.A."/>
            <person name="Weiss V.A."/>
            <person name="de Vries M."/>
            <person name="Cruz L.M."/>
            <person name="Souza E.M."/>
        </authorList>
    </citation>
    <scope>NUCLEOTIDE SEQUENCE [LARGE SCALE GENOMIC DNA]</scope>
    <source>
        <strain evidence="1 2">CBS 131958</strain>
    </source>
</reference>
<accession>A0A0N0NKP6</accession>
<protein>
    <recommendedName>
        <fullName evidence="3">F-box domain-containing protein</fullName>
    </recommendedName>
</protein>
<dbReference type="EMBL" id="LFJN01000019">
    <property type="protein sequence ID" value="KPI38278.1"/>
    <property type="molecule type" value="Genomic_DNA"/>
</dbReference>
<dbReference type="AlphaFoldDB" id="A0A0N0NKP6"/>
<sequence length="320" mass="36089">MDSTDNVDSVAAQVEALAISANITPRTLLGMPKEIQQRIFELLLEEENPTLGITIAQDLVDGEYSGRVSKEIEYATPWIPQLRLVSSSINALASPIIAARASIRFTRGSSKRNWEERLPLLHLARYVPGYLLARVRTIAILEHNAYYYMRPLDAVDASGFPKLEYVELGPYDPAYTMVSVLAEMEDDTTRVKIARVLNIIQRLAPGHNALFLALNVGIYGSPDQVLRRFFKATLLPMFEGRLKDYADLMRIMRAKVWELQHDSVQGLTSTTRLALCIKDLASRTDTARYERVGYGPARLGIKNETWGEHKNNELLEVLRV</sequence>
<keyword evidence="2" id="KW-1185">Reference proteome</keyword>
<name>A0A0N0NKP6_9EURO</name>
<evidence type="ECO:0000313" key="1">
    <source>
        <dbReference type="EMBL" id="KPI38278.1"/>
    </source>
</evidence>